<accession>A0A7S4J318</accession>
<dbReference type="AlphaFoldDB" id="A0A7S4J318"/>
<dbReference type="Pfam" id="PF03269">
    <property type="entry name" value="DUF268"/>
    <property type="match status" value="1"/>
</dbReference>
<proteinExistence type="predicted"/>
<dbReference type="EMBL" id="HBKQ01030082">
    <property type="protein sequence ID" value="CAE2249305.1"/>
    <property type="molecule type" value="Transcribed_RNA"/>
</dbReference>
<reference evidence="1" key="1">
    <citation type="submission" date="2021-01" db="EMBL/GenBank/DDBJ databases">
        <authorList>
            <person name="Corre E."/>
            <person name="Pelletier E."/>
            <person name="Niang G."/>
            <person name="Scheremetjew M."/>
            <person name="Finn R."/>
            <person name="Kale V."/>
            <person name="Holt S."/>
            <person name="Cochrane G."/>
            <person name="Meng A."/>
            <person name="Brown T."/>
            <person name="Cohen L."/>
        </authorList>
    </citation>
    <scope>NUCLEOTIDE SEQUENCE</scope>
    <source>
        <strain evidence="1">Isolate 1302-5</strain>
    </source>
</reference>
<protein>
    <submittedName>
        <fullName evidence="1">Uncharacterized protein</fullName>
    </submittedName>
</protein>
<organism evidence="1">
    <name type="scientific">Odontella aurita</name>
    <dbReference type="NCBI Taxonomy" id="265563"/>
    <lineage>
        <taxon>Eukaryota</taxon>
        <taxon>Sar</taxon>
        <taxon>Stramenopiles</taxon>
        <taxon>Ochrophyta</taxon>
        <taxon>Bacillariophyta</taxon>
        <taxon>Mediophyceae</taxon>
        <taxon>Biddulphiophycidae</taxon>
        <taxon>Eupodiscales</taxon>
        <taxon>Odontellaceae</taxon>
        <taxon>Odontella</taxon>
    </lineage>
</organism>
<sequence>MRTMHQDSAKSSVAGDGRGGTTRWRDFALGVLLGALSMSAYHDSAVGISRGKGGGGEGSGASWQALSGVVLKAEGVASASGDGDSAAAAAAAEPSAAAVMSMSPEEVDLALEKMGVRPIRVAVDASANATGNATTKEDPEWKEGLFRRLNRILLICGDLCRMNSVAEIEKRYSLKEKDGNGTNEPLFPTVVTKNFQCPSILASEDIDAGDMSFPSVPPELADFFTLGGALGISPDRKRRDAYLGGESETKLWPTGSLWREDDINECAKSVAEGTLKGSYGIPETNMVRDQIVNGDPDRLRDKSVLVIGSSHPWVECICLHHGARLVTTLEYGTIDSRHPRIHTETPEAFRAKYLNGTLGEFDGVVTHSSLEHSGLGRYGDALNPWGDILALARAWCVTRANGFLWLGLPTGKDFTLSNWHRVYGKIRLPLVATNWRQLGPMTGIRSRADEEEIFKRGKWKSMSNVGHLFEKVVVG</sequence>
<gene>
    <name evidence="1" type="ORF">OAUR00152_LOCUS20452</name>
</gene>
<evidence type="ECO:0000313" key="1">
    <source>
        <dbReference type="EMBL" id="CAE2249305.1"/>
    </source>
</evidence>
<name>A0A7S4J318_9STRA</name>
<dbReference type="InterPro" id="IPR004951">
    <property type="entry name" value="DUF268_CAE_spp"/>
</dbReference>